<accession>A0A177B7K3</accession>
<dbReference type="SMART" id="SM00181">
    <property type="entry name" value="EGF"/>
    <property type="match status" value="7"/>
</dbReference>
<feature type="domain" description="EGF-like" evidence="2">
    <location>
        <begin position="474"/>
        <end position="506"/>
    </location>
</feature>
<dbReference type="SMART" id="SM00261">
    <property type="entry name" value="FU"/>
    <property type="match status" value="8"/>
</dbReference>
<protein>
    <recommendedName>
        <fullName evidence="2">EGF-like domain-containing protein</fullName>
    </recommendedName>
</protein>
<keyword evidence="4" id="KW-1185">Reference proteome</keyword>
<feature type="chain" id="PRO_5008056896" description="EGF-like domain-containing protein" evidence="1">
    <location>
        <begin position="21"/>
        <end position="713"/>
    </location>
</feature>
<feature type="signal peptide" evidence="1">
    <location>
        <begin position="1"/>
        <end position="20"/>
    </location>
</feature>
<dbReference type="InterPro" id="IPR052798">
    <property type="entry name" value="Giardia_VSA"/>
</dbReference>
<keyword evidence="1" id="KW-0732">Signal</keyword>
<dbReference type="Proteomes" id="UP000078046">
    <property type="component" value="Unassembled WGS sequence"/>
</dbReference>
<feature type="domain" description="EGF-like" evidence="2">
    <location>
        <begin position="633"/>
        <end position="664"/>
    </location>
</feature>
<dbReference type="PANTHER" id="PTHR23275">
    <property type="entry name" value="CABRIOLET.-RELATED"/>
    <property type="match status" value="1"/>
</dbReference>
<dbReference type="OrthoDB" id="19903at2759"/>
<dbReference type="Gene3D" id="2.10.220.10">
    <property type="entry name" value="Hormone Receptor, Insulin-like Growth Factor Receptor 1, Chain A, domain 2"/>
    <property type="match status" value="3"/>
</dbReference>
<dbReference type="AlphaFoldDB" id="A0A177B7K3"/>
<organism evidence="3 4">
    <name type="scientific">Intoshia linei</name>
    <dbReference type="NCBI Taxonomy" id="1819745"/>
    <lineage>
        <taxon>Eukaryota</taxon>
        <taxon>Metazoa</taxon>
        <taxon>Spiralia</taxon>
        <taxon>Lophotrochozoa</taxon>
        <taxon>Mesozoa</taxon>
        <taxon>Orthonectida</taxon>
        <taxon>Rhopaluridae</taxon>
        <taxon>Intoshia</taxon>
    </lineage>
</organism>
<feature type="domain" description="EGF-like" evidence="2">
    <location>
        <begin position="235"/>
        <end position="266"/>
    </location>
</feature>
<dbReference type="InterPro" id="IPR006212">
    <property type="entry name" value="Furin_repeat"/>
</dbReference>
<evidence type="ECO:0000256" key="1">
    <source>
        <dbReference type="SAM" id="SignalP"/>
    </source>
</evidence>
<feature type="domain" description="EGF-like" evidence="2">
    <location>
        <begin position="435"/>
        <end position="473"/>
    </location>
</feature>
<feature type="domain" description="EGF-like" evidence="2">
    <location>
        <begin position="569"/>
        <end position="601"/>
    </location>
</feature>
<sequence>MHKNIFIFGFILCLYNGSNGESLSYALTGIVSGIMGSESQNCSENQYKWYTKMDFMEWFSVCSHCHATCQSCNEKYAINCLSCKDTEFLNIDGGCEGCHQNCLTCQNQTYTDCTSCTSPQFLNTGKCTLCPEENSLVITDKSTRLGICYVCHETCNKCIGIEETSCINCQYDRYILNGTCIECQTNQYLIYTNETASIGECYDCDTSCKTCNFKSYSCTSCLDNEYLTDLSECKDCDILCKTCIEESDHCTSCVDDKVLLEDFTCGVCKLNEYYTIINTNLTTGKCKNCTENQFLVLSTNNATSQGPRGACVSCTDNEFLTISNSTTSAGNCSLCNTSCKSCAVKANKCTSCNESTYLNTITDQCESCNLTLTLYDTNTRAGYCAECRRNQLKITLPNASFDCRDCNSTCAECEVNYQTCKTCISGRYFVPTTKECYACNKPCKECSTAPDLCTVCLDGYYKTNPPVTSNICEKCDPSCKTCMNQKPNSCTSCDVDFFLTTEKICAQCDKSICYSCNGITCLHCYKEFYLKNSTCTDCSEIQNCTKCNGLFCTKCTDGFTLVNETTCEVCEIANCKNCYENKLTKCSICLNGFVKDGSTCKSIEEVEGCISTNGVLCTNCREGYKFIPKGCEKCVIENCSNCKDNRETCLLCKSGFYLDGEICKENCTDNSCQDNNLQDGDNLNLRPINTLVQCVEIFSFDKNLISANNPIYN</sequence>
<dbReference type="SUPFAM" id="SSF57184">
    <property type="entry name" value="Growth factor receptor domain"/>
    <property type="match status" value="4"/>
</dbReference>
<evidence type="ECO:0000313" key="3">
    <source>
        <dbReference type="EMBL" id="OAF69561.1"/>
    </source>
</evidence>
<reference evidence="3 4" key="1">
    <citation type="submission" date="2016-04" db="EMBL/GenBank/DDBJ databases">
        <title>The genome of Intoshia linei affirms orthonectids as highly simplified spiralians.</title>
        <authorList>
            <person name="Mikhailov K.V."/>
            <person name="Slusarev G.S."/>
            <person name="Nikitin M.A."/>
            <person name="Logacheva M.D."/>
            <person name="Penin A."/>
            <person name="Aleoshin V."/>
            <person name="Panchin Y.V."/>
        </authorList>
    </citation>
    <scope>NUCLEOTIDE SEQUENCE [LARGE SCALE GENOMIC DNA]</scope>
    <source>
        <strain evidence="3">Intl2013</strain>
        <tissue evidence="3">Whole animal</tissue>
    </source>
</reference>
<dbReference type="InterPro" id="IPR000742">
    <property type="entry name" value="EGF"/>
</dbReference>
<evidence type="ECO:0000259" key="2">
    <source>
        <dbReference type="SMART" id="SM00181"/>
    </source>
</evidence>
<dbReference type="EMBL" id="LWCA01000262">
    <property type="protein sequence ID" value="OAF69561.1"/>
    <property type="molecule type" value="Genomic_DNA"/>
</dbReference>
<proteinExistence type="predicted"/>
<dbReference type="PANTHER" id="PTHR23275:SF100">
    <property type="entry name" value="EGF-LIKE DOMAIN-CONTAINING PROTEIN"/>
    <property type="match status" value="1"/>
</dbReference>
<gene>
    <name evidence="3" type="ORF">A3Q56_02705</name>
</gene>
<name>A0A177B7K3_9BILA</name>
<comment type="caution">
    <text evidence="3">The sequence shown here is derived from an EMBL/GenBank/DDBJ whole genome shotgun (WGS) entry which is preliminary data.</text>
</comment>
<feature type="domain" description="EGF-like" evidence="2">
    <location>
        <begin position="537"/>
        <end position="568"/>
    </location>
</feature>
<evidence type="ECO:0000313" key="4">
    <source>
        <dbReference type="Proteomes" id="UP000078046"/>
    </source>
</evidence>
<dbReference type="InterPro" id="IPR009030">
    <property type="entry name" value="Growth_fac_rcpt_cys_sf"/>
</dbReference>
<feature type="domain" description="EGF-like" evidence="2">
    <location>
        <begin position="203"/>
        <end position="234"/>
    </location>
</feature>